<feature type="region of interest" description="Disordered" evidence="1">
    <location>
        <begin position="19"/>
        <end position="62"/>
    </location>
</feature>
<evidence type="ECO:0000313" key="2">
    <source>
        <dbReference type="EMBL" id="KZV26637.1"/>
    </source>
</evidence>
<feature type="region of interest" description="Disordered" evidence="1">
    <location>
        <begin position="155"/>
        <end position="204"/>
    </location>
</feature>
<gene>
    <name evidence="2" type="ORF">F511_15745</name>
</gene>
<protein>
    <submittedName>
        <fullName evidence="2">Uncharacterized protein</fullName>
    </submittedName>
</protein>
<proteinExistence type="predicted"/>
<sequence>MTAFCLRAKDSADGFTLRTSSRHGIQSQESRCSGELQSRSAKIQTQRKNSAEAQSSSRHGSAAKQLTIYESWMSIAELNSNGKNDKKSAKKRTQVLFPVGTLQNNFEREEFCVQRDLLYGGYICEGNAIEEDCGRYRQYGPRPETRLLRQPALEALTNSARTDSPRRVGRKQLSGERSGGDGGDDRRRRRRLMRGRGRRPTSTRICQPALGMEQSWSLEAAQEKERAEQAQLQIKRGADAEVALEHIKDEEQPA</sequence>
<dbReference type="AlphaFoldDB" id="A0A2Z7B4Y5"/>
<keyword evidence="3" id="KW-1185">Reference proteome</keyword>
<reference evidence="2 3" key="1">
    <citation type="journal article" date="2015" name="Proc. Natl. Acad. Sci. U.S.A.">
        <title>The resurrection genome of Boea hygrometrica: A blueprint for survival of dehydration.</title>
        <authorList>
            <person name="Xiao L."/>
            <person name="Yang G."/>
            <person name="Zhang L."/>
            <person name="Yang X."/>
            <person name="Zhao S."/>
            <person name="Ji Z."/>
            <person name="Zhou Q."/>
            <person name="Hu M."/>
            <person name="Wang Y."/>
            <person name="Chen M."/>
            <person name="Xu Y."/>
            <person name="Jin H."/>
            <person name="Xiao X."/>
            <person name="Hu G."/>
            <person name="Bao F."/>
            <person name="Hu Y."/>
            <person name="Wan P."/>
            <person name="Li L."/>
            <person name="Deng X."/>
            <person name="Kuang T."/>
            <person name="Xiang C."/>
            <person name="Zhu J.K."/>
            <person name="Oliver M.J."/>
            <person name="He Y."/>
        </authorList>
    </citation>
    <scope>NUCLEOTIDE SEQUENCE [LARGE SCALE GENOMIC DNA]</scope>
    <source>
        <strain evidence="3">cv. XS01</strain>
    </source>
</reference>
<feature type="compositionally biased region" description="Polar residues" evidence="1">
    <location>
        <begin position="19"/>
        <end position="59"/>
    </location>
</feature>
<dbReference type="EMBL" id="KV011187">
    <property type="protein sequence ID" value="KZV26637.1"/>
    <property type="molecule type" value="Genomic_DNA"/>
</dbReference>
<name>A0A2Z7B4Y5_9LAMI</name>
<accession>A0A2Z7B4Y5</accession>
<feature type="compositionally biased region" description="Basic residues" evidence="1">
    <location>
        <begin position="187"/>
        <end position="201"/>
    </location>
</feature>
<dbReference type="Proteomes" id="UP000250235">
    <property type="component" value="Unassembled WGS sequence"/>
</dbReference>
<evidence type="ECO:0000256" key="1">
    <source>
        <dbReference type="SAM" id="MobiDB-lite"/>
    </source>
</evidence>
<organism evidence="2 3">
    <name type="scientific">Dorcoceras hygrometricum</name>
    <dbReference type="NCBI Taxonomy" id="472368"/>
    <lineage>
        <taxon>Eukaryota</taxon>
        <taxon>Viridiplantae</taxon>
        <taxon>Streptophyta</taxon>
        <taxon>Embryophyta</taxon>
        <taxon>Tracheophyta</taxon>
        <taxon>Spermatophyta</taxon>
        <taxon>Magnoliopsida</taxon>
        <taxon>eudicotyledons</taxon>
        <taxon>Gunneridae</taxon>
        <taxon>Pentapetalae</taxon>
        <taxon>asterids</taxon>
        <taxon>lamiids</taxon>
        <taxon>Lamiales</taxon>
        <taxon>Gesneriaceae</taxon>
        <taxon>Didymocarpoideae</taxon>
        <taxon>Trichosporeae</taxon>
        <taxon>Loxocarpinae</taxon>
        <taxon>Dorcoceras</taxon>
    </lineage>
</organism>
<evidence type="ECO:0000313" key="3">
    <source>
        <dbReference type="Proteomes" id="UP000250235"/>
    </source>
</evidence>